<feature type="transmembrane region" description="Helical" evidence="5">
    <location>
        <begin position="327"/>
        <end position="350"/>
    </location>
</feature>
<dbReference type="InterPro" id="IPR020846">
    <property type="entry name" value="MFS_dom"/>
</dbReference>
<proteinExistence type="predicted"/>
<feature type="transmembrane region" description="Helical" evidence="5">
    <location>
        <begin position="104"/>
        <end position="125"/>
    </location>
</feature>
<feature type="transmembrane region" description="Helical" evidence="5">
    <location>
        <begin position="12"/>
        <end position="38"/>
    </location>
</feature>
<keyword evidence="8" id="KW-1185">Reference proteome</keyword>
<evidence type="ECO:0000259" key="6">
    <source>
        <dbReference type="PROSITE" id="PS50850"/>
    </source>
</evidence>
<comment type="subcellular location">
    <subcellularLocation>
        <location evidence="1">Cell membrane</location>
        <topology evidence="1">Multi-pass membrane protein</topology>
    </subcellularLocation>
</comment>
<feature type="domain" description="Major facilitator superfamily (MFS) profile" evidence="6">
    <location>
        <begin position="12"/>
        <end position="402"/>
    </location>
</feature>
<dbReference type="Proteomes" id="UP000549913">
    <property type="component" value="Unassembled WGS sequence"/>
</dbReference>
<sequence>MSSYRDLLKTRGVARIIAAQLTARFPNGMLSLAFLLHIEHTYDSYGVAGLVLAALSIGQAIAGPLTSRLMGRWGMRPVILTAMIICALAISTIALFPLGIAADMVIALIAGLSTPPIQPAVRTIYPKMVNSSQLTPLFSLDASAQEIIWVLGPVIVTFVSIQIGTVWGIMLAVAFLIGGGIWFLTSPELGRVRIPRSKRKLGVVLKKPPVMLATVVGFLLVAACAAIEAGVVSTFGEGGAEAGIVLAIFAVGSLVGGLSLGHKPIGPWALARRMAIVFVGTAIAAAWLNIWWLAVFLFVAGIGIAPALAVMFAIVSASVRFSDTAEAYGWVGTGQLIGAAVGSALAGFLIDGIGAVGAFLVAAVLALLGFLVPLLGKRFHPDLRGRDASPLPDTEPVATITG</sequence>
<feature type="transmembrane region" description="Helical" evidence="5">
    <location>
        <begin position="356"/>
        <end position="376"/>
    </location>
</feature>
<feature type="transmembrane region" description="Helical" evidence="5">
    <location>
        <begin position="169"/>
        <end position="189"/>
    </location>
</feature>
<feature type="transmembrane region" description="Helical" evidence="5">
    <location>
        <begin position="210"/>
        <end position="232"/>
    </location>
</feature>
<feature type="transmembrane region" description="Helical" evidence="5">
    <location>
        <begin position="146"/>
        <end position="163"/>
    </location>
</feature>
<evidence type="ECO:0000256" key="4">
    <source>
        <dbReference type="ARBA" id="ARBA00023136"/>
    </source>
</evidence>
<evidence type="ECO:0000256" key="1">
    <source>
        <dbReference type="ARBA" id="ARBA00004651"/>
    </source>
</evidence>
<dbReference type="SUPFAM" id="SSF103473">
    <property type="entry name" value="MFS general substrate transporter"/>
    <property type="match status" value="1"/>
</dbReference>
<dbReference type="PANTHER" id="PTHR23542">
    <property type="match status" value="1"/>
</dbReference>
<evidence type="ECO:0000313" key="7">
    <source>
        <dbReference type="EMBL" id="NYD70653.1"/>
    </source>
</evidence>
<feature type="transmembrane region" description="Helical" evidence="5">
    <location>
        <begin position="238"/>
        <end position="258"/>
    </location>
</feature>
<evidence type="ECO:0000256" key="5">
    <source>
        <dbReference type="SAM" id="Phobius"/>
    </source>
</evidence>
<dbReference type="AlphaFoldDB" id="A0A852SPD7"/>
<keyword evidence="4 5" id="KW-0472">Membrane</keyword>
<reference evidence="7 8" key="1">
    <citation type="submission" date="2020-07" db="EMBL/GenBank/DDBJ databases">
        <title>Sequencing the genomes of 1000 actinobacteria strains.</title>
        <authorList>
            <person name="Klenk H.-P."/>
        </authorList>
    </citation>
    <scope>NUCLEOTIDE SEQUENCE [LARGE SCALE GENOMIC DNA]</scope>
    <source>
        <strain evidence="7 8">DSM 26474</strain>
    </source>
</reference>
<feature type="transmembrane region" description="Helical" evidence="5">
    <location>
        <begin position="44"/>
        <end position="66"/>
    </location>
</feature>
<dbReference type="InterPro" id="IPR036259">
    <property type="entry name" value="MFS_trans_sf"/>
</dbReference>
<evidence type="ECO:0000256" key="2">
    <source>
        <dbReference type="ARBA" id="ARBA00022692"/>
    </source>
</evidence>
<dbReference type="Pfam" id="PF07690">
    <property type="entry name" value="MFS_1"/>
    <property type="match status" value="1"/>
</dbReference>
<dbReference type="PROSITE" id="PS50850">
    <property type="entry name" value="MFS"/>
    <property type="match status" value="1"/>
</dbReference>
<keyword evidence="3 5" id="KW-1133">Transmembrane helix</keyword>
<keyword evidence="2 5" id="KW-0812">Transmembrane</keyword>
<dbReference type="GO" id="GO:0005886">
    <property type="term" value="C:plasma membrane"/>
    <property type="evidence" value="ECO:0007669"/>
    <property type="project" value="UniProtKB-SubCell"/>
</dbReference>
<gene>
    <name evidence="7" type="ORF">BJ984_001811</name>
</gene>
<name>A0A852SPD7_9MICO</name>
<evidence type="ECO:0000256" key="3">
    <source>
        <dbReference type="ARBA" id="ARBA00022989"/>
    </source>
</evidence>
<evidence type="ECO:0000313" key="8">
    <source>
        <dbReference type="Proteomes" id="UP000549913"/>
    </source>
</evidence>
<dbReference type="GO" id="GO:0022857">
    <property type="term" value="F:transmembrane transporter activity"/>
    <property type="evidence" value="ECO:0007669"/>
    <property type="project" value="InterPro"/>
</dbReference>
<protein>
    <submittedName>
        <fullName evidence="7">MFS family permease</fullName>
    </submittedName>
</protein>
<comment type="caution">
    <text evidence="7">The sequence shown here is derived from an EMBL/GenBank/DDBJ whole genome shotgun (WGS) entry which is preliminary data.</text>
</comment>
<dbReference type="Gene3D" id="1.20.1250.20">
    <property type="entry name" value="MFS general substrate transporter like domains"/>
    <property type="match status" value="1"/>
</dbReference>
<organism evidence="7 8">
    <name type="scientific">Herbiconiux flava</name>
    <dbReference type="NCBI Taxonomy" id="881268"/>
    <lineage>
        <taxon>Bacteria</taxon>
        <taxon>Bacillati</taxon>
        <taxon>Actinomycetota</taxon>
        <taxon>Actinomycetes</taxon>
        <taxon>Micrococcales</taxon>
        <taxon>Microbacteriaceae</taxon>
        <taxon>Herbiconiux</taxon>
    </lineage>
</organism>
<feature type="transmembrane region" description="Helical" evidence="5">
    <location>
        <begin position="294"/>
        <end position="315"/>
    </location>
</feature>
<dbReference type="RefSeq" id="WP_179547749.1">
    <property type="nucleotide sequence ID" value="NZ_BSEW01000001.1"/>
</dbReference>
<accession>A0A852SPD7</accession>
<feature type="transmembrane region" description="Helical" evidence="5">
    <location>
        <begin position="78"/>
        <end position="98"/>
    </location>
</feature>
<dbReference type="EMBL" id="JACCBM010000001">
    <property type="protein sequence ID" value="NYD70653.1"/>
    <property type="molecule type" value="Genomic_DNA"/>
</dbReference>
<dbReference type="InterPro" id="IPR011701">
    <property type="entry name" value="MFS"/>
</dbReference>
<feature type="transmembrane region" description="Helical" evidence="5">
    <location>
        <begin position="270"/>
        <end position="288"/>
    </location>
</feature>
<dbReference type="PANTHER" id="PTHR23542:SF1">
    <property type="entry name" value="MAJOR FACILITATOR SUPERFAMILY (MFS) PROFILE DOMAIN-CONTAINING PROTEIN"/>
    <property type="match status" value="1"/>
</dbReference>